<comment type="similarity">
    <text evidence="1">Belongs to the IAP family.</text>
</comment>
<evidence type="ECO:0000256" key="2">
    <source>
        <dbReference type="ARBA" id="ARBA00022723"/>
    </source>
</evidence>
<dbReference type="SMART" id="SM00238">
    <property type="entry name" value="BIR"/>
    <property type="match status" value="3"/>
</dbReference>
<dbReference type="GO" id="GO:0008270">
    <property type="term" value="F:zinc ion binding"/>
    <property type="evidence" value="ECO:0007669"/>
    <property type="project" value="UniProtKB-KW"/>
</dbReference>
<feature type="domain" description="RING-type" evidence="6">
    <location>
        <begin position="502"/>
        <end position="537"/>
    </location>
</feature>
<evidence type="ECO:0000256" key="4">
    <source>
        <dbReference type="ARBA" id="ARBA00022833"/>
    </source>
</evidence>
<dbReference type="InterPro" id="IPR001370">
    <property type="entry name" value="BIR_rpt"/>
</dbReference>
<dbReference type="GO" id="GO:0005634">
    <property type="term" value="C:nucleus"/>
    <property type="evidence" value="ECO:0007669"/>
    <property type="project" value="TreeGrafter"/>
</dbReference>
<comment type="caution">
    <text evidence="7">The sequence shown here is derived from an EMBL/GenBank/DDBJ whole genome shotgun (WGS) entry which is preliminary data.</text>
</comment>
<dbReference type="InterPro" id="IPR050784">
    <property type="entry name" value="IAP"/>
</dbReference>
<evidence type="ECO:0000313" key="10">
    <source>
        <dbReference type="Proteomes" id="UP000663877"/>
    </source>
</evidence>
<dbReference type="InterPro" id="IPR001841">
    <property type="entry name" value="Znf_RING"/>
</dbReference>
<dbReference type="GO" id="GO:0051726">
    <property type="term" value="P:regulation of cell cycle"/>
    <property type="evidence" value="ECO:0007669"/>
    <property type="project" value="TreeGrafter"/>
</dbReference>
<keyword evidence="4" id="KW-0862">Zinc</keyword>
<dbReference type="PROSITE" id="PS50089">
    <property type="entry name" value="ZF_RING_2"/>
    <property type="match status" value="1"/>
</dbReference>
<dbReference type="GO" id="GO:0005737">
    <property type="term" value="C:cytoplasm"/>
    <property type="evidence" value="ECO:0007669"/>
    <property type="project" value="TreeGrafter"/>
</dbReference>
<dbReference type="GO" id="GO:0061630">
    <property type="term" value="F:ubiquitin protein ligase activity"/>
    <property type="evidence" value="ECO:0007669"/>
    <property type="project" value="TreeGrafter"/>
</dbReference>
<evidence type="ECO:0000313" key="9">
    <source>
        <dbReference type="Proteomes" id="UP000663832"/>
    </source>
</evidence>
<dbReference type="Gene3D" id="3.30.40.10">
    <property type="entry name" value="Zinc/RING finger domain, C3HC4 (zinc finger)"/>
    <property type="match status" value="1"/>
</dbReference>
<dbReference type="Pfam" id="PF13920">
    <property type="entry name" value="zf-C3HC4_3"/>
    <property type="match status" value="1"/>
</dbReference>
<evidence type="ECO:0000256" key="5">
    <source>
        <dbReference type="PROSITE-ProRule" id="PRU00175"/>
    </source>
</evidence>
<keyword evidence="2" id="KW-0479">Metal-binding</keyword>
<gene>
    <name evidence="7" type="ORF">BJG266_LOCUS13836</name>
    <name evidence="8" type="ORF">QVE165_LOCUS56665</name>
</gene>
<dbReference type="PROSITE" id="PS50143">
    <property type="entry name" value="BIR_REPEAT_2"/>
    <property type="match status" value="3"/>
</dbReference>
<protein>
    <recommendedName>
        <fullName evidence="6">RING-type domain-containing protein</fullName>
    </recommendedName>
</protein>
<dbReference type="EMBL" id="CAJNOI010000057">
    <property type="protein sequence ID" value="CAF0962656.1"/>
    <property type="molecule type" value="Genomic_DNA"/>
</dbReference>
<evidence type="ECO:0000256" key="1">
    <source>
        <dbReference type="ARBA" id="ARBA00006672"/>
    </source>
</evidence>
<dbReference type="AlphaFoldDB" id="A0A814DTB0"/>
<name>A0A814DTB0_9BILA</name>
<evidence type="ECO:0000259" key="6">
    <source>
        <dbReference type="PROSITE" id="PS50089"/>
    </source>
</evidence>
<dbReference type="PANTHER" id="PTHR10044">
    <property type="entry name" value="INHIBITOR OF APOPTOSIS"/>
    <property type="match status" value="1"/>
</dbReference>
<keyword evidence="3 5" id="KW-0863">Zinc-finger</keyword>
<sequence>MAAVLTPVCNNVQNLTMSNEPTFTNLQNIKVKLYRLGTFRSWKENLYPTLSKGLLAKAGLYYIETEHKLKCQACNFEVDLSAPVIHPIEEHMKQNPQCEFALIGNELSPKNYEKLSMITNDISQMDTNNVNHQTQVNDDNDASNENQNKSFLKTLSNEVIDKIRFNTFSNWPLITPTAQDMFLAGWSYTSIADRVICTHCNAIFHKWTELDRPYEIHRLKSPQCQFVLALEKKEGKTSTSAIRITTEPNTQAAVETANNTYSLAIHRYETFQKNWPHTNENPLPSIESFVDAGFFYTGDQTIVKCFYCKKSLKHWAPTDDPKVEHARWFPECSYIRQYIGEDLFQAIQRKNRELKAQSNPEENIHVQTSQLPLWTTDEIDRMVKARLDLPIVEKIRQIGFTMAVIRKAYEIQLKFKKDDFKTDNDLRFACLILDLQVNLIKGDAAYILTPQDWMKKYIYDQQQPQPQIIQLPIKTIETPKVIKSTVVQPKVVIKTDEEAMPCVLCLTTERQVACLPCGHLTSCVACGHSLKTCPLCRATVKAFVRIYI</sequence>
<dbReference type="Gene3D" id="1.10.1170.10">
    <property type="entry name" value="Inhibitor Of Apoptosis Protein (2mihbC-IAP-1), Chain A"/>
    <property type="match status" value="3"/>
</dbReference>
<proteinExistence type="inferred from homology"/>
<organism evidence="7 10">
    <name type="scientific">Adineta steineri</name>
    <dbReference type="NCBI Taxonomy" id="433720"/>
    <lineage>
        <taxon>Eukaryota</taxon>
        <taxon>Metazoa</taxon>
        <taxon>Spiralia</taxon>
        <taxon>Gnathifera</taxon>
        <taxon>Rotifera</taxon>
        <taxon>Eurotatoria</taxon>
        <taxon>Bdelloidea</taxon>
        <taxon>Adinetida</taxon>
        <taxon>Adinetidae</taxon>
        <taxon>Adineta</taxon>
    </lineage>
</organism>
<dbReference type="Proteomes" id="UP000663832">
    <property type="component" value="Unassembled WGS sequence"/>
</dbReference>
<dbReference type="OrthoDB" id="10051407at2759"/>
<keyword evidence="9" id="KW-1185">Reference proteome</keyword>
<dbReference type="Proteomes" id="UP000663877">
    <property type="component" value="Unassembled WGS sequence"/>
</dbReference>
<dbReference type="PANTHER" id="PTHR10044:SF139">
    <property type="entry name" value="DEATH-ASSOCIATED INHIBITOR OF APOPTOSIS 2"/>
    <property type="match status" value="1"/>
</dbReference>
<evidence type="ECO:0000313" key="7">
    <source>
        <dbReference type="EMBL" id="CAF0962656.1"/>
    </source>
</evidence>
<dbReference type="GO" id="GO:0043027">
    <property type="term" value="F:cysteine-type endopeptidase inhibitor activity involved in apoptotic process"/>
    <property type="evidence" value="ECO:0007669"/>
    <property type="project" value="TreeGrafter"/>
</dbReference>
<dbReference type="Pfam" id="PF00653">
    <property type="entry name" value="BIR"/>
    <property type="match status" value="3"/>
</dbReference>
<accession>A0A814DTB0</accession>
<dbReference type="InterPro" id="IPR013083">
    <property type="entry name" value="Znf_RING/FYVE/PHD"/>
</dbReference>
<dbReference type="EMBL" id="CAJNOM010002116">
    <property type="protein sequence ID" value="CAF1627011.1"/>
    <property type="molecule type" value="Genomic_DNA"/>
</dbReference>
<dbReference type="CDD" id="cd00022">
    <property type="entry name" value="BIR"/>
    <property type="match status" value="2"/>
</dbReference>
<dbReference type="FunFam" id="1.10.1170.10:FF:000002">
    <property type="entry name" value="Baculoviral IAP repeat containing 7"/>
    <property type="match status" value="1"/>
</dbReference>
<dbReference type="GO" id="GO:0043066">
    <property type="term" value="P:negative regulation of apoptotic process"/>
    <property type="evidence" value="ECO:0007669"/>
    <property type="project" value="TreeGrafter"/>
</dbReference>
<dbReference type="SUPFAM" id="SSF57924">
    <property type="entry name" value="Inhibitor of apoptosis (IAP) repeat"/>
    <property type="match status" value="3"/>
</dbReference>
<evidence type="ECO:0000313" key="8">
    <source>
        <dbReference type="EMBL" id="CAF1627011.1"/>
    </source>
</evidence>
<evidence type="ECO:0000256" key="3">
    <source>
        <dbReference type="ARBA" id="ARBA00022771"/>
    </source>
</evidence>
<reference evidence="7" key="1">
    <citation type="submission" date="2021-02" db="EMBL/GenBank/DDBJ databases">
        <authorList>
            <person name="Nowell W R."/>
        </authorList>
    </citation>
    <scope>NUCLEOTIDE SEQUENCE</scope>
</reference>
<dbReference type="GO" id="GO:0031398">
    <property type="term" value="P:positive regulation of protein ubiquitination"/>
    <property type="evidence" value="ECO:0007669"/>
    <property type="project" value="TreeGrafter"/>
</dbReference>